<name>A0A382CHG2_9ZZZZ</name>
<dbReference type="AlphaFoldDB" id="A0A382CHG2"/>
<dbReference type="EMBL" id="UINC01034516">
    <property type="protein sequence ID" value="SVB25480.1"/>
    <property type="molecule type" value="Genomic_DNA"/>
</dbReference>
<gene>
    <name evidence="3" type="ORF">METZ01_LOCUS178334</name>
</gene>
<dbReference type="PANTHER" id="PTHR34216">
    <property type="match status" value="1"/>
</dbReference>
<dbReference type="PANTHER" id="PTHR34216:SF7">
    <property type="entry name" value="POLY-BETA-1,6-N-ACETYL-D-GLUCOSAMINE N-DEACETYLASE"/>
    <property type="match status" value="1"/>
</dbReference>
<dbReference type="InterPro" id="IPR051398">
    <property type="entry name" value="Polysacch_Deacetylase"/>
</dbReference>
<dbReference type="GO" id="GO:0016810">
    <property type="term" value="F:hydrolase activity, acting on carbon-nitrogen (but not peptide) bonds"/>
    <property type="evidence" value="ECO:0007669"/>
    <property type="project" value="InterPro"/>
</dbReference>
<protein>
    <recommendedName>
        <fullName evidence="2">NodB homology domain-containing protein</fullName>
    </recommendedName>
</protein>
<reference evidence="3" key="1">
    <citation type="submission" date="2018-05" db="EMBL/GenBank/DDBJ databases">
        <authorList>
            <person name="Lanie J.A."/>
            <person name="Ng W.-L."/>
            <person name="Kazmierczak K.M."/>
            <person name="Andrzejewski T.M."/>
            <person name="Davidsen T.M."/>
            <person name="Wayne K.J."/>
            <person name="Tettelin H."/>
            <person name="Glass J.I."/>
            <person name="Rusch D."/>
            <person name="Podicherti R."/>
            <person name="Tsui H.-C.T."/>
            <person name="Winkler M.E."/>
        </authorList>
    </citation>
    <scope>NUCLEOTIDE SEQUENCE</scope>
</reference>
<keyword evidence="1" id="KW-0732">Signal</keyword>
<dbReference type="SUPFAM" id="SSF88713">
    <property type="entry name" value="Glycoside hydrolase/deacetylase"/>
    <property type="match status" value="1"/>
</dbReference>
<organism evidence="3">
    <name type="scientific">marine metagenome</name>
    <dbReference type="NCBI Taxonomy" id="408172"/>
    <lineage>
        <taxon>unclassified sequences</taxon>
        <taxon>metagenomes</taxon>
        <taxon>ecological metagenomes</taxon>
    </lineage>
</organism>
<dbReference type="GO" id="GO:0005975">
    <property type="term" value="P:carbohydrate metabolic process"/>
    <property type="evidence" value="ECO:0007669"/>
    <property type="project" value="InterPro"/>
</dbReference>
<evidence type="ECO:0000259" key="2">
    <source>
        <dbReference type="PROSITE" id="PS51677"/>
    </source>
</evidence>
<dbReference type="PROSITE" id="PS51677">
    <property type="entry name" value="NODB"/>
    <property type="match status" value="1"/>
</dbReference>
<evidence type="ECO:0000313" key="3">
    <source>
        <dbReference type="EMBL" id="SVB25480.1"/>
    </source>
</evidence>
<proteinExistence type="predicted"/>
<sequence length="356" mass="41807">MNKKTIKRAVLKILWPFLHQTRSHLISRSFYGGIGSILMFHRVCPDKRGIRIQGNSGLEVTPEYLENLILYLIKMNHDFVSLDTVHERLTEGYIGKKFIAFTFDDGYSDNLTFAYPILKKYDIPFTIYVATNYPDGGIIPWWYPLEDLIIKNKFLEFENDGKCYKFKCETLPEKEIVFHDIRNILMHSPQEQLSFKVNSFFRNHNIDLSEISEHYMLSWTQIQELNKSNLVNFGAHTVNHLALNKISKNDIRKEVLDSKLRLELKLQQSIDHFSYPFGSTEEVNEREFSIIKECGFKTATTTRWGNIFSEHKYHNECLPRIHINEKRDLRNVNFLSLSINGVIPCMVNKFKRVVTV</sequence>
<accession>A0A382CHG2</accession>
<feature type="domain" description="NodB homology" evidence="2">
    <location>
        <begin position="97"/>
        <end position="356"/>
    </location>
</feature>
<dbReference type="InterPro" id="IPR002509">
    <property type="entry name" value="NODB_dom"/>
</dbReference>
<dbReference type="Gene3D" id="3.20.20.370">
    <property type="entry name" value="Glycoside hydrolase/deacetylase"/>
    <property type="match status" value="1"/>
</dbReference>
<evidence type="ECO:0000256" key="1">
    <source>
        <dbReference type="ARBA" id="ARBA00022729"/>
    </source>
</evidence>
<dbReference type="InterPro" id="IPR011330">
    <property type="entry name" value="Glyco_hydro/deAcase_b/a-brl"/>
</dbReference>
<dbReference type="Pfam" id="PF01522">
    <property type="entry name" value="Polysacc_deac_1"/>
    <property type="match status" value="2"/>
</dbReference>